<dbReference type="EMBL" id="CP060790">
    <property type="protein sequence ID" value="QNP58163.1"/>
    <property type="molecule type" value="Genomic_DNA"/>
</dbReference>
<protein>
    <submittedName>
        <fullName evidence="2">DUF4198 domain-containing protein</fullName>
    </submittedName>
</protein>
<reference evidence="2 3" key="1">
    <citation type="submission" date="2020-08" db="EMBL/GenBank/DDBJ databases">
        <title>Genome sequence of Acidovorax monticola KACC 19171T.</title>
        <authorList>
            <person name="Hyun D.-W."/>
            <person name="Bae J.-W."/>
        </authorList>
    </citation>
    <scope>NUCLEOTIDE SEQUENCE [LARGE SCALE GENOMIC DNA]</scope>
    <source>
        <strain evidence="2 3">KACC 19171</strain>
    </source>
</reference>
<dbReference type="AlphaFoldDB" id="A0A7H0HC97"/>
<feature type="signal peptide" evidence="1">
    <location>
        <begin position="1"/>
        <end position="27"/>
    </location>
</feature>
<organism evidence="2 3">
    <name type="scientific">Paenacidovorax monticola</name>
    <dbReference type="NCBI Taxonomy" id="1926868"/>
    <lineage>
        <taxon>Bacteria</taxon>
        <taxon>Pseudomonadati</taxon>
        <taxon>Pseudomonadota</taxon>
        <taxon>Betaproteobacteria</taxon>
        <taxon>Burkholderiales</taxon>
        <taxon>Comamonadaceae</taxon>
        <taxon>Paenacidovorax</taxon>
    </lineage>
</organism>
<dbReference type="InterPro" id="IPR019613">
    <property type="entry name" value="DUF4198"/>
</dbReference>
<accession>A0A7H0HC97</accession>
<dbReference type="Pfam" id="PF10670">
    <property type="entry name" value="DUF4198"/>
    <property type="match status" value="1"/>
</dbReference>
<evidence type="ECO:0000256" key="1">
    <source>
        <dbReference type="SAM" id="SignalP"/>
    </source>
</evidence>
<feature type="chain" id="PRO_5028944559" evidence="1">
    <location>
        <begin position="28"/>
        <end position="249"/>
    </location>
</feature>
<dbReference type="Proteomes" id="UP000516057">
    <property type="component" value="Chromosome"/>
</dbReference>
<gene>
    <name evidence="2" type="ORF">H9L24_13810</name>
</gene>
<dbReference type="KEGG" id="amon:H9L24_13810"/>
<keyword evidence="3" id="KW-1185">Reference proteome</keyword>
<proteinExistence type="predicted"/>
<name>A0A7H0HC97_9BURK</name>
<evidence type="ECO:0000313" key="2">
    <source>
        <dbReference type="EMBL" id="QNP58163.1"/>
    </source>
</evidence>
<sequence>MAMAFLHHALRGALWVALTGAAAMAQAHGIWFAQRSGEMALVYGEGGDDLDVVKRLPLLRAVTGYDAEGRPVRTAIEAVGRLALADLREQPAVLAVVLDNGIWTKAADGQWHKKRRSEVPGATYSGHHFKYAVHLRLPLARPLPVLPGHALQIVPVDAALPTELGQPLRLRVLHDGKPAAGVAVLADFVNDLDAPPVATAADGTVTVRVRNQGLNVIAARLETPSGDPGSTDKVEHLATLSFRLAHAPE</sequence>
<keyword evidence="1" id="KW-0732">Signal</keyword>
<evidence type="ECO:0000313" key="3">
    <source>
        <dbReference type="Proteomes" id="UP000516057"/>
    </source>
</evidence>